<reference evidence="2 3" key="1">
    <citation type="submission" date="2017-10" db="EMBL/GenBank/DDBJ databases">
        <title>Sequencing the genomes of 1000 actinobacteria strains.</title>
        <authorList>
            <person name="Klenk H.-P."/>
        </authorList>
    </citation>
    <scope>NUCLEOTIDE SEQUENCE [LARGE SCALE GENOMIC DNA]</scope>
    <source>
        <strain evidence="2 3">DSM 21838</strain>
    </source>
</reference>
<dbReference type="EMBL" id="PDJI01000004">
    <property type="protein sequence ID" value="PFG40923.1"/>
    <property type="molecule type" value="Genomic_DNA"/>
</dbReference>
<evidence type="ECO:0000313" key="2">
    <source>
        <dbReference type="EMBL" id="PFG40923.1"/>
    </source>
</evidence>
<sequence>MTDLPTADRTSSRAGTTTEQAPPAPLTLVPVPGLQGIGGDAVGFCGPDGCHPVDPGPQPAGAGERSAGIGEQSPDPAEPPAAPAPTDPLR</sequence>
<protein>
    <submittedName>
        <fullName evidence="2">Uncharacterized protein</fullName>
    </submittedName>
</protein>
<comment type="caution">
    <text evidence="2">The sequence shown here is derived from an EMBL/GenBank/DDBJ whole genome shotgun (WGS) entry which is preliminary data.</text>
</comment>
<keyword evidence="3" id="KW-1185">Reference proteome</keyword>
<proteinExistence type="predicted"/>
<gene>
    <name evidence="2" type="ORF">ATJ97_3465</name>
</gene>
<evidence type="ECO:0000313" key="3">
    <source>
        <dbReference type="Proteomes" id="UP000222106"/>
    </source>
</evidence>
<feature type="compositionally biased region" description="Pro residues" evidence="1">
    <location>
        <begin position="76"/>
        <end position="90"/>
    </location>
</feature>
<name>A0A2A9EQ67_9MICO</name>
<accession>A0A2A9EQ67</accession>
<evidence type="ECO:0000256" key="1">
    <source>
        <dbReference type="SAM" id="MobiDB-lite"/>
    </source>
</evidence>
<dbReference type="RefSeq" id="WP_098484754.1">
    <property type="nucleotide sequence ID" value="NZ_PDJI01000004.1"/>
</dbReference>
<dbReference type="Proteomes" id="UP000222106">
    <property type="component" value="Unassembled WGS sequence"/>
</dbReference>
<feature type="region of interest" description="Disordered" evidence="1">
    <location>
        <begin position="1"/>
        <end position="90"/>
    </location>
</feature>
<organism evidence="2 3">
    <name type="scientific">Georgenia soli</name>
    <dbReference type="NCBI Taxonomy" id="638953"/>
    <lineage>
        <taxon>Bacteria</taxon>
        <taxon>Bacillati</taxon>
        <taxon>Actinomycetota</taxon>
        <taxon>Actinomycetes</taxon>
        <taxon>Micrococcales</taxon>
        <taxon>Bogoriellaceae</taxon>
        <taxon>Georgenia</taxon>
    </lineage>
</organism>
<dbReference type="AlphaFoldDB" id="A0A2A9EQ67"/>
<feature type="compositionally biased region" description="Polar residues" evidence="1">
    <location>
        <begin position="8"/>
        <end position="20"/>
    </location>
</feature>